<gene>
    <name evidence="1" type="ORF">PR048_016238</name>
</gene>
<keyword evidence="2" id="KW-1185">Reference proteome</keyword>
<proteinExistence type="predicted"/>
<comment type="caution">
    <text evidence="1">The sequence shown here is derived from an EMBL/GenBank/DDBJ whole genome shotgun (WGS) entry which is preliminary data.</text>
</comment>
<dbReference type="Proteomes" id="UP001159363">
    <property type="component" value="Chromosome 4"/>
</dbReference>
<protein>
    <submittedName>
        <fullName evidence="1">Uncharacterized protein</fullName>
    </submittedName>
</protein>
<reference evidence="1 2" key="1">
    <citation type="submission" date="2023-02" db="EMBL/GenBank/DDBJ databases">
        <title>LHISI_Scaffold_Assembly.</title>
        <authorList>
            <person name="Stuart O.P."/>
            <person name="Cleave R."/>
            <person name="Magrath M.J.L."/>
            <person name="Mikheyev A.S."/>
        </authorList>
    </citation>
    <scope>NUCLEOTIDE SEQUENCE [LARGE SCALE GENOMIC DNA]</scope>
    <source>
        <strain evidence="1">Daus_M_001</strain>
        <tissue evidence="1">Leg muscle</tissue>
    </source>
</reference>
<name>A0ABQ9HJ66_9NEOP</name>
<sequence length="77" mass="8966">MPERTEVMWLDISDKFNSETNFPNCVDPVYGKLIRCINPRGVGYNYYNYMEYVSVLLMRVAYANLSFVAIDVGLEEK</sequence>
<evidence type="ECO:0000313" key="1">
    <source>
        <dbReference type="EMBL" id="KAJ8884381.1"/>
    </source>
</evidence>
<accession>A0ABQ9HJ66</accession>
<organism evidence="1 2">
    <name type="scientific">Dryococelus australis</name>
    <dbReference type="NCBI Taxonomy" id="614101"/>
    <lineage>
        <taxon>Eukaryota</taxon>
        <taxon>Metazoa</taxon>
        <taxon>Ecdysozoa</taxon>
        <taxon>Arthropoda</taxon>
        <taxon>Hexapoda</taxon>
        <taxon>Insecta</taxon>
        <taxon>Pterygota</taxon>
        <taxon>Neoptera</taxon>
        <taxon>Polyneoptera</taxon>
        <taxon>Phasmatodea</taxon>
        <taxon>Verophasmatodea</taxon>
        <taxon>Anareolatae</taxon>
        <taxon>Phasmatidae</taxon>
        <taxon>Eurycanthinae</taxon>
        <taxon>Dryococelus</taxon>
    </lineage>
</organism>
<evidence type="ECO:0000313" key="2">
    <source>
        <dbReference type="Proteomes" id="UP001159363"/>
    </source>
</evidence>
<dbReference type="EMBL" id="JARBHB010000005">
    <property type="protein sequence ID" value="KAJ8884381.1"/>
    <property type="molecule type" value="Genomic_DNA"/>
</dbReference>